<evidence type="ECO:0000256" key="2">
    <source>
        <dbReference type="ARBA" id="ARBA00022448"/>
    </source>
</evidence>
<evidence type="ECO:0000256" key="1">
    <source>
        <dbReference type="ARBA" id="ARBA00004141"/>
    </source>
</evidence>
<keyword evidence="2" id="KW-0813">Transport</keyword>
<dbReference type="PANTHER" id="PTHR31585:SF5">
    <property type="entry name" value="RNA-BINDING S4 DOMAIN-CONTAINING PROTEIN"/>
    <property type="match status" value="1"/>
</dbReference>
<protein>
    <submittedName>
        <fullName evidence="7">Folate-Biopterin Transporter (FBT) family</fullName>
    </submittedName>
</protein>
<evidence type="ECO:0000256" key="4">
    <source>
        <dbReference type="ARBA" id="ARBA00022989"/>
    </source>
</evidence>
<comment type="subcellular location">
    <subcellularLocation>
        <location evidence="1">Membrane</location>
        <topology evidence="1">Multi-pass membrane protein</topology>
    </subcellularLocation>
</comment>
<comment type="caution">
    <text evidence="7">The sequence shown here is derived from an EMBL/GenBank/DDBJ whole genome shotgun (WGS) entry which is preliminary data.</text>
</comment>
<evidence type="ECO:0000256" key="5">
    <source>
        <dbReference type="ARBA" id="ARBA00023136"/>
    </source>
</evidence>
<dbReference type="AlphaFoldDB" id="A0A2P4YBE3"/>
<dbReference type="GO" id="GO:0016020">
    <property type="term" value="C:membrane"/>
    <property type="evidence" value="ECO:0007669"/>
    <property type="project" value="UniProtKB-SubCell"/>
</dbReference>
<organism evidence="7 8">
    <name type="scientific">Phytophthora palmivora</name>
    <dbReference type="NCBI Taxonomy" id="4796"/>
    <lineage>
        <taxon>Eukaryota</taxon>
        <taxon>Sar</taxon>
        <taxon>Stramenopiles</taxon>
        <taxon>Oomycota</taxon>
        <taxon>Peronosporomycetes</taxon>
        <taxon>Peronosporales</taxon>
        <taxon>Peronosporaceae</taxon>
        <taxon>Phytophthora</taxon>
    </lineage>
</organism>
<keyword evidence="5 6" id="KW-0472">Membrane</keyword>
<proteinExistence type="predicted"/>
<evidence type="ECO:0000256" key="3">
    <source>
        <dbReference type="ARBA" id="ARBA00022692"/>
    </source>
</evidence>
<keyword evidence="3 6" id="KW-0812">Transmembrane</keyword>
<evidence type="ECO:0000256" key="6">
    <source>
        <dbReference type="SAM" id="Phobius"/>
    </source>
</evidence>
<keyword evidence="4 6" id="KW-1133">Transmembrane helix</keyword>
<name>A0A2P4YBE3_9STRA</name>
<reference evidence="7 8" key="1">
    <citation type="journal article" date="2017" name="Genome Biol. Evol.">
        <title>Phytophthora megakarya and P. palmivora, closely related causal agents of cacao black pod rot, underwent increases in genome sizes and gene numbers by different mechanisms.</title>
        <authorList>
            <person name="Ali S.S."/>
            <person name="Shao J."/>
            <person name="Lary D.J."/>
            <person name="Kronmiller B."/>
            <person name="Shen D."/>
            <person name="Strem M.D."/>
            <person name="Amoako-Attah I."/>
            <person name="Akrofi A.Y."/>
            <person name="Begoude B.A."/>
            <person name="Ten Hoopen G.M."/>
            <person name="Coulibaly K."/>
            <person name="Kebe B.I."/>
            <person name="Melnick R.L."/>
            <person name="Guiltinan M.J."/>
            <person name="Tyler B.M."/>
            <person name="Meinhardt L.W."/>
            <person name="Bailey B.A."/>
        </authorList>
    </citation>
    <scope>NUCLEOTIDE SEQUENCE [LARGE SCALE GENOMIC DNA]</scope>
    <source>
        <strain evidence="8">sbr112.9</strain>
    </source>
</reference>
<evidence type="ECO:0000313" key="7">
    <source>
        <dbReference type="EMBL" id="POM75132.1"/>
    </source>
</evidence>
<accession>A0A2P4YBE3</accession>
<evidence type="ECO:0000313" key="8">
    <source>
        <dbReference type="Proteomes" id="UP000237271"/>
    </source>
</evidence>
<dbReference type="Proteomes" id="UP000237271">
    <property type="component" value="Unassembled WGS sequence"/>
</dbReference>
<dbReference type="InterPro" id="IPR039309">
    <property type="entry name" value="BT1"/>
</dbReference>
<dbReference type="EMBL" id="NCKW01004030">
    <property type="protein sequence ID" value="POM75132.1"/>
    <property type="molecule type" value="Genomic_DNA"/>
</dbReference>
<dbReference type="OrthoDB" id="76714at2759"/>
<dbReference type="PANTHER" id="PTHR31585">
    <property type="entry name" value="FOLATE-BIOPTERIN TRANSPORTER 1, CHLOROPLASTIC"/>
    <property type="match status" value="1"/>
</dbReference>
<keyword evidence="8" id="KW-1185">Reference proteome</keyword>
<feature type="transmembrane region" description="Helical" evidence="6">
    <location>
        <begin position="35"/>
        <end position="52"/>
    </location>
</feature>
<sequence length="70" mass="8075">MYGMTAFSWVFLFFLPRQKEETQELLRTGGSSKIMGALTVAYLTFAFVWSLMTNFMAMFETDANVSAFYM</sequence>
<gene>
    <name evidence="7" type="ORF">PHPALM_7807</name>
</gene>